<dbReference type="AlphaFoldDB" id="A0A6A4X3V9"/>
<reference evidence="3 4" key="1">
    <citation type="submission" date="2019-07" db="EMBL/GenBank/DDBJ databases">
        <title>Draft genome assembly of a fouling barnacle, Amphibalanus amphitrite (Darwin, 1854): The first reference genome for Thecostraca.</title>
        <authorList>
            <person name="Kim W."/>
        </authorList>
    </citation>
    <scope>NUCLEOTIDE SEQUENCE [LARGE SCALE GENOMIC DNA]</scope>
    <source>
        <strain evidence="3">SNU_AA5</strain>
        <tissue evidence="3">Soma without cirri and trophi</tissue>
    </source>
</reference>
<dbReference type="Proteomes" id="UP000440578">
    <property type="component" value="Unassembled WGS sequence"/>
</dbReference>
<sequence length="296" mass="29684">MRVTPVLLSALLALVAAEGGFQPVAAPAGAALPAEARDSSPVAEADSSGEHVSFSEPPAEAEARDSGVGLGGHGGHAAGGGYGPALDSYSSYGGGGGGYDAGYGGGYDAGYGGGYDAGYGGGYDTGYGGQGYVQQGGYAGGYGDYAHGGGYGGYEEVVVEEKPWYEKYINRYKFPIFIPKFNFVTVDSSILDRIPPAKGGGKGKGGGFGSGISNYFKGFFGGGKGKGKGKGGKDETIIVNHHHYYDEGYGHGQKGYAPPVPASSYGAPPAAGYGAPLDPGYGAPAADYGAPAPVYR</sequence>
<gene>
    <name evidence="3" type="ORF">FJT64_001682</name>
</gene>
<proteinExistence type="predicted"/>
<organism evidence="3 4">
    <name type="scientific">Amphibalanus amphitrite</name>
    <name type="common">Striped barnacle</name>
    <name type="synonym">Balanus amphitrite</name>
    <dbReference type="NCBI Taxonomy" id="1232801"/>
    <lineage>
        <taxon>Eukaryota</taxon>
        <taxon>Metazoa</taxon>
        <taxon>Ecdysozoa</taxon>
        <taxon>Arthropoda</taxon>
        <taxon>Crustacea</taxon>
        <taxon>Multicrustacea</taxon>
        <taxon>Cirripedia</taxon>
        <taxon>Thoracica</taxon>
        <taxon>Thoracicalcarea</taxon>
        <taxon>Balanomorpha</taxon>
        <taxon>Balanoidea</taxon>
        <taxon>Balanidae</taxon>
        <taxon>Amphibalaninae</taxon>
        <taxon>Amphibalanus</taxon>
    </lineage>
</organism>
<keyword evidence="4" id="KW-1185">Reference proteome</keyword>
<keyword evidence="2" id="KW-0732">Signal</keyword>
<evidence type="ECO:0000256" key="1">
    <source>
        <dbReference type="SAM" id="MobiDB-lite"/>
    </source>
</evidence>
<evidence type="ECO:0000256" key="2">
    <source>
        <dbReference type="SAM" id="SignalP"/>
    </source>
</evidence>
<accession>A0A6A4X3V9</accession>
<feature type="region of interest" description="Disordered" evidence="1">
    <location>
        <begin position="35"/>
        <end position="70"/>
    </location>
</feature>
<evidence type="ECO:0000313" key="3">
    <source>
        <dbReference type="EMBL" id="KAF0312933.1"/>
    </source>
</evidence>
<feature type="signal peptide" evidence="2">
    <location>
        <begin position="1"/>
        <end position="17"/>
    </location>
</feature>
<protein>
    <submittedName>
        <fullName evidence="3">Uncharacterized protein</fullName>
    </submittedName>
</protein>
<name>A0A6A4X3V9_AMPAM</name>
<evidence type="ECO:0000313" key="4">
    <source>
        <dbReference type="Proteomes" id="UP000440578"/>
    </source>
</evidence>
<dbReference type="EMBL" id="VIIS01000126">
    <property type="protein sequence ID" value="KAF0312933.1"/>
    <property type="molecule type" value="Genomic_DNA"/>
</dbReference>
<comment type="caution">
    <text evidence="3">The sequence shown here is derived from an EMBL/GenBank/DDBJ whole genome shotgun (WGS) entry which is preliminary data.</text>
</comment>
<feature type="chain" id="PRO_5025348359" evidence="2">
    <location>
        <begin position="18"/>
        <end position="296"/>
    </location>
</feature>